<sequence>MSSRRHDGSGLLELANVGPAVARHLERAGITERGQLRGCDPLELYERLCAIDGQRHDPCLLDTFMSVVDQANGAPPRPWWNYTEERKRLLS</sequence>
<comment type="caution">
    <text evidence="1">The sequence shown here is derived from an EMBL/GenBank/DDBJ whole genome shotgun (WGS) entry which is preliminary data.</text>
</comment>
<dbReference type="InterPro" id="IPR021725">
    <property type="entry name" value="Cdd1"/>
</dbReference>
<protein>
    <submittedName>
        <fullName evidence="1">Mitomycin resistance protein</fullName>
    </submittedName>
</protein>
<dbReference type="EMBL" id="SWMS01000001">
    <property type="protein sequence ID" value="TKG73525.1"/>
    <property type="molecule type" value="Genomic_DNA"/>
</dbReference>
<organism evidence="1 2">
    <name type="scientific">Prauserella endophytica</name>
    <dbReference type="NCBI Taxonomy" id="1592324"/>
    <lineage>
        <taxon>Bacteria</taxon>
        <taxon>Bacillati</taxon>
        <taxon>Actinomycetota</taxon>
        <taxon>Actinomycetes</taxon>
        <taxon>Pseudonocardiales</taxon>
        <taxon>Pseudonocardiaceae</taxon>
        <taxon>Prauserella</taxon>
        <taxon>Prauserella coralliicola group</taxon>
    </lineage>
</organism>
<accession>A0ABY2SCE7</accession>
<name>A0ABY2SCE7_9PSEU</name>
<gene>
    <name evidence="1" type="ORF">FCN18_02920</name>
</gene>
<keyword evidence="2" id="KW-1185">Reference proteome</keyword>
<evidence type="ECO:0000313" key="1">
    <source>
        <dbReference type="EMBL" id="TKG73525.1"/>
    </source>
</evidence>
<dbReference type="Gene3D" id="1.10.150.20">
    <property type="entry name" value="5' to 3' exonuclease, C-terminal subdomain"/>
    <property type="match status" value="1"/>
</dbReference>
<evidence type="ECO:0000313" key="2">
    <source>
        <dbReference type="Proteomes" id="UP000309992"/>
    </source>
</evidence>
<dbReference type="Proteomes" id="UP000309992">
    <property type="component" value="Unassembled WGS sequence"/>
</dbReference>
<proteinExistence type="predicted"/>
<dbReference type="RefSeq" id="WP_137093092.1">
    <property type="nucleotide sequence ID" value="NZ_SWMS01000001.1"/>
</dbReference>
<reference evidence="1 2" key="1">
    <citation type="journal article" date="2015" name="Antonie Van Leeuwenhoek">
        <title>Prauserella endophytica sp. nov., an endophytic actinobacterium isolated from Tamarix taklamakanensis.</title>
        <authorList>
            <person name="Liu J.M."/>
            <person name="Habden X."/>
            <person name="Guo L."/>
            <person name="Tuo L."/>
            <person name="Jiang Z.K."/>
            <person name="Liu S.W."/>
            <person name="Liu X.F."/>
            <person name="Chen L."/>
            <person name="Li R.F."/>
            <person name="Zhang Y.Q."/>
            <person name="Sun C.H."/>
        </authorList>
    </citation>
    <scope>NUCLEOTIDE SEQUENCE [LARGE SCALE GENOMIC DNA]</scope>
    <source>
        <strain evidence="1 2">CGMCC 4.7182</strain>
    </source>
</reference>
<dbReference type="Pfam" id="PF11731">
    <property type="entry name" value="Cdd1"/>
    <property type="match status" value="1"/>
</dbReference>